<evidence type="ECO:0000313" key="2">
    <source>
        <dbReference type="EMBL" id="EXC35217.1"/>
    </source>
</evidence>
<accession>W9SKA7</accession>
<feature type="compositionally biased region" description="Basic and acidic residues" evidence="1">
    <location>
        <begin position="64"/>
        <end position="73"/>
    </location>
</feature>
<feature type="region of interest" description="Disordered" evidence="1">
    <location>
        <begin position="64"/>
        <end position="83"/>
    </location>
</feature>
<evidence type="ECO:0000313" key="3">
    <source>
        <dbReference type="Proteomes" id="UP000030645"/>
    </source>
</evidence>
<dbReference type="Proteomes" id="UP000030645">
    <property type="component" value="Unassembled WGS sequence"/>
</dbReference>
<name>W9SKA7_9ROSA</name>
<gene>
    <name evidence="2" type="ORF">L484_022772</name>
</gene>
<protein>
    <submittedName>
        <fullName evidence="2">Uncharacterized protein</fullName>
    </submittedName>
</protein>
<proteinExistence type="predicted"/>
<organism evidence="2 3">
    <name type="scientific">Morus notabilis</name>
    <dbReference type="NCBI Taxonomy" id="981085"/>
    <lineage>
        <taxon>Eukaryota</taxon>
        <taxon>Viridiplantae</taxon>
        <taxon>Streptophyta</taxon>
        <taxon>Embryophyta</taxon>
        <taxon>Tracheophyta</taxon>
        <taxon>Spermatophyta</taxon>
        <taxon>Magnoliopsida</taxon>
        <taxon>eudicotyledons</taxon>
        <taxon>Gunneridae</taxon>
        <taxon>Pentapetalae</taxon>
        <taxon>rosids</taxon>
        <taxon>fabids</taxon>
        <taxon>Rosales</taxon>
        <taxon>Moraceae</taxon>
        <taxon>Moreae</taxon>
        <taxon>Morus</taxon>
    </lineage>
</organism>
<sequence length="413" mass="46516">MESTTSMKDDLERDESFSFNATSAFKDCSSIAHFSDDQKNDTMSDTDDNSFIEIAIDHPKFDHHDRTHQHEEPSNSTNHRKLDQDLDNLRISFSSSFPSNMPEIHSHAVADFIEPPVVQASATSSFSSSSVRFSASTFRSSSTGTCRGPVLGSESFSLYESSRRRDHLPAFNPLVHTLLFSLESPAAVTVDENSGDVNNNWEHNHTQLAMINVDRDKYRESSNNTTTTTTTTATTSGCNHNNGIIKLLMIKFRATRVRKLFTSLFAKPRGHVNFSSKKGNDRYNNMRKRLRPYINSKEKPEYYDHHEEMYYFRNDNVSVMNDIYSSCHDDHDHHQRVDVNLGEVRGVLEAVNMTRSGRSKRKTSSCPSSIKCSPIHQGFAGDHIGQFCGGESSIQAAIAHCKSSLGQSSDFRF</sequence>
<dbReference type="AlphaFoldDB" id="W9SKA7"/>
<reference evidence="3" key="1">
    <citation type="submission" date="2013-01" db="EMBL/GenBank/DDBJ databases">
        <title>Draft Genome Sequence of a Mulberry Tree, Morus notabilis C.K. Schneid.</title>
        <authorList>
            <person name="He N."/>
            <person name="Zhao S."/>
        </authorList>
    </citation>
    <scope>NUCLEOTIDE SEQUENCE</scope>
</reference>
<evidence type="ECO:0000256" key="1">
    <source>
        <dbReference type="SAM" id="MobiDB-lite"/>
    </source>
</evidence>
<keyword evidence="3" id="KW-1185">Reference proteome</keyword>
<dbReference type="EMBL" id="KE346357">
    <property type="protein sequence ID" value="EXC35217.1"/>
    <property type="molecule type" value="Genomic_DNA"/>
</dbReference>